<sequence length="39" mass="4410">MMEIIAKEVGLRAVFNETVARKANIVHVKILKETSEDLL</sequence>
<evidence type="ECO:0000313" key="1">
    <source>
        <dbReference type="EMBL" id="ADI38455.1"/>
    </source>
</evidence>
<keyword evidence="2" id="KW-1185">Reference proteome</keyword>
<dbReference type="STRING" id="716544.wcw_1097"/>
<reference evidence="1 2" key="1">
    <citation type="journal article" date="2010" name="PLoS ONE">
        <title>The Waddlia genome: a window into chlamydial biology.</title>
        <authorList>
            <person name="Bertelli C."/>
            <person name="Collyn F."/>
            <person name="Croxatto A."/>
            <person name="Ruckert C."/>
            <person name="Polkinghorne A."/>
            <person name="Kebbi-Beghdadi C."/>
            <person name="Goesmann A."/>
            <person name="Vaughan L."/>
            <person name="Greub G."/>
        </authorList>
    </citation>
    <scope>NUCLEOTIDE SEQUENCE [LARGE SCALE GENOMIC DNA]</scope>
    <source>
        <strain evidence="2">ATCC VR-1470 / WSU 86-1044</strain>
    </source>
</reference>
<dbReference type="EMBL" id="CP001928">
    <property type="protein sequence ID" value="ADI38455.1"/>
    <property type="molecule type" value="Genomic_DNA"/>
</dbReference>
<proteinExistence type="predicted"/>
<accession>D6YWE3</accession>
<dbReference type="Proteomes" id="UP000001505">
    <property type="component" value="Chromosome"/>
</dbReference>
<dbReference type="HOGENOM" id="CLU_3319244_0_0_0"/>
<protein>
    <submittedName>
        <fullName evidence="1">Uncharacterized protein</fullName>
    </submittedName>
</protein>
<organism evidence="1 2">
    <name type="scientific">Waddlia chondrophila (strain ATCC VR-1470 / WSU 86-1044)</name>
    <dbReference type="NCBI Taxonomy" id="716544"/>
    <lineage>
        <taxon>Bacteria</taxon>
        <taxon>Pseudomonadati</taxon>
        <taxon>Chlamydiota</taxon>
        <taxon>Chlamydiia</taxon>
        <taxon>Parachlamydiales</taxon>
        <taxon>Waddliaceae</taxon>
        <taxon>Waddlia</taxon>
    </lineage>
</organism>
<gene>
    <name evidence="1" type="ordered locus">wcw_1097</name>
</gene>
<evidence type="ECO:0000313" key="2">
    <source>
        <dbReference type="Proteomes" id="UP000001505"/>
    </source>
</evidence>
<dbReference type="AlphaFoldDB" id="D6YWE3"/>
<dbReference type="KEGG" id="wch:wcw_1097"/>
<name>D6YWE3_WADCW</name>